<sequence>MIPLPYHHPTKALLNRPVVPVTQLSLDTSAYRSVSFDRLSSPEALSPISDQGFFDMTTDDETVTGSYSSMMIPSNMHPNSNKNNSNNSNGNNNNSNNNNSNNNSTNGDSNKNDTIAIEYLNISGSASTTSLQRRRRTPPSLVHKSAPAATLKQIMLLSPDATAALNTGPITMSSPLPSSSSSSLSNIPALSSPLKQHFNFSTSLSDSDSREEEEEGVAKTGSASRSSSKPAAKKKRERKPSKSGHNKPKHPPVKLPCHFPDCKTTCSSQPSLARHAEAHKWRGIYAPVRCEACQSALSNEFSVQRHIVRSPRNSACRRLRVYSIMMSETEIETSVRFYPNRAHGKKTVEINLDYARAHYLGDPPQ</sequence>
<name>A0ABQ7JUU1_9FUNG</name>
<organism evidence="3 4">
    <name type="scientific">Linnemannia gamsii</name>
    <dbReference type="NCBI Taxonomy" id="64522"/>
    <lineage>
        <taxon>Eukaryota</taxon>
        <taxon>Fungi</taxon>
        <taxon>Fungi incertae sedis</taxon>
        <taxon>Mucoromycota</taxon>
        <taxon>Mortierellomycotina</taxon>
        <taxon>Mortierellomycetes</taxon>
        <taxon>Mortierellales</taxon>
        <taxon>Mortierellaceae</taxon>
        <taxon>Linnemannia</taxon>
    </lineage>
</organism>
<reference evidence="3 4" key="1">
    <citation type="journal article" date="2020" name="Fungal Divers.">
        <title>Resolving the Mortierellaceae phylogeny through synthesis of multi-gene phylogenetics and phylogenomics.</title>
        <authorList>
            <person name="Vandepol N."/>
            <person name="Liber J."/>
            <person name="Desiro A."/>
            <person name="Na H."/>
            <person name="Kennedy M."/>
            <person name="Barry K."/>
            <person name="Grigoriev I.V."/>
            <person name="Miller A.N."/>
            <person name="O'Donnell K."/>
            <person name="Stajich J.E."/>
            <person name="Bonito G."/>
        </authorList>
    </citation>
    <scope>NUCLEOTIDE SEQUENCE [LARGE SCALE GENOMIC DNA]</scope>
    <source>
        <strain evidence="3 4">AD045</strain>
    </source>
</reference>
<feature type="region of interest" description="Disordered" evidence="1">
    <location>
        <begin position="127"/>
        <end position="146"/>
    </location>
</feature>
<dbReference type="Proteomes" id="UP001194696">
    <property type="component" value="Unassembled WGS sequence"/>
</dbReference>
<evidence type="ECO:0000313" key="3">
    <source>
        <dbReference type="EMBL" id="KAG0285485.1"/>
    </source>
</evidence>
<feature type="region of interest" description="Disordered" evidence="1">
    <location>
        <begin position="45"/>
        <end position="112"/>
    </location>
</feature>
<protein>
    <recommendedName>
        <fullName evidence="2">C2H2-type domain-containing protein</fullName>
    </recommendedName>
</protein>
<dbReference type="InterPro" id="IPR013087">
    <property type="entry name" value="Znf_C2H2_type"/>
</dbReference>
<keyword evidence="4" id="KW-1185">Reference proteome</keyword>
<feature type="region of interest" description="Disordered" evidence="1">
    <location>
        <begin position="200"/>
        <end position="256"/>
    </location>
</feature>
<evidence type="ECO:0000259" key="2">
    <source>
        <dbReference type="PROSITE" id="PS00028"/>
    </source>
</evidence>
<feature type="compositionally biased region" description="Basic residues" evidence="1">
    <location>
        <begin position="231"/>
        <end position="252"/>
    </location>
</feature>
<dbReference type="EMBL" id="JAAAIM010000662">
    <property type="protein sequence ID" value="KAG0285485.1"/>
    <property type="molecule type" value="Genomic_DNA"/>
</dbReference>
<comment type="caution">
    <text evidence="3">The sequence shown here is derived from an EMBL/GenBank/DDBJ whole genome shotgun (WGS) entry which is preliminary data.</text>
</comment>
<gene>
    <name evidence="3" type="ORF">BGZ96_010271</name>
</gene>
<feature type="compositionally biased region" description="Polar residues" evidence="1">
    <location>
        <begin position="63"/>
        <end position="78"/>
    </location>
</feature>
<evidence type="ECO:0000313" key="4">
    <source>
        <dbReference type="Proteomes" id="UP001194696"/>
    </source>
</evidence>
<evidence type="ECO:0000256" key="1">
    <source>
        <dbReference type="SAM" id="MobiDB-lite"/>
    </source>
</evidence>
<proteinExistence type="predicted"/>
<feature type="domain" description="C2H2-type" evidence="2">
    <location>
        <begin position="257"/>
        <end position="279"/>
    </location>
</feature>
<feature type="compositionally biased region" description="Low complexity" evidence="1">
    <location>
        <begin position="79"/>
        <end position="112"/>
    </location>
</feature>
<dbReference type="PROSITE" id="PS00028">
    <property type="entry name" value="ZINC_FINGER_C2H2_1"/>
    <property type="match status" value="1"/>
</dbReference>
<accession>A0ABQ7JUU1</accession>